<keyword evidence="2" id="KW-1185">Reference proteome</keyword>
<dbReference type="AlphaFoldDB" id="A0A2G1VVI1"/>
<dbReference type="PROSITE" id="PS51257">
    <property type="entry name" value="PROKAR_LIPOPROTEIN"/>
    <property type="match status" value="1"/>
</dbReference>
<dbReference type="Proteomes" id="UP000229433">
    <property type="component" value="Unassembled WGS sequence"/>
</dbReference>
<proteinExistence type="predicted"/>
<dbReference type="OrthoDB" id="1446579at2"/>
<organism evidence="1 2">
    <name type="scientific">Leeuwenhoekiella nanhaiensis</name>
    <dbReference type="NCBI Taxonomy" id="1655491"/>
    <lineage>
        <taxon>Bacteria</taxon>
        <taxon>Pseudomonadati</taxon>
        <taxon>Bacteroidota</taxon>
        <taxon>Flavobacteriia</taxon>
        <taxon>Flavobacteriales</taxon>
        <taxon>Flavobacteriaceae</taxon>
        <taxon>Leeuwenhoekiella</taxon>
    </lineage>
</organism>
<reference evidence="1 2" key="1">
    <citation type="submission" date="2017-08" db="EMBL/GenBank/DDBJ databases">
        <title>The whole genome shortgun sequences of strain Leeuwenhoekiella nanhaiensis G18 from the South China Sea.</title>
        <authorList>
            <person name="Liu Q."/>
        </authorList>
    </citation>
    <scope>NUCLEOTIDE SEQUENCE [LARGE SCALE GENOMIC DNA]</scope>
    <source>
        <strain evidence="1 2">G18</strain>
    </source>
</reference>
<evidence type="ECO:0000313" key="2">
    <source>
        <dbReference type="Proteomes" id="UP000229433"/>
    </source>
</evidence>
<accession>A0A2G1VVI1</accession>
<name>A0A2G1VVI1_9FLAO</name>
<evidence type="ECO:0000313" key="1">
    <source>
        <dbReference type="EMBL" id="PHQ30787.1"/>
    </source>
</evidence>
<comment type="caution">
    <text evidence="1">The sequence shown here is derived from an EMBL/GenBank/DDBJ whole genome shotgun (WGS) entry which is preliminary data.</text>
</comment>
<gene>
    <name evidence="1" type="ORF">CJ305_00730</name>
</gene>
<dbReference type="EMBL" id="NQXA01000001">
    <property type="protein sequence ID" value="PHQ30787.1"/>
    <property type="molecule type" value="Genomic_DNA"/>
</dbReference>
<protein>
    <submittedName>
        <fullName evidence="1">Uncharacterized protein</fullName>
    </submittedName>
</protein>
<dbReference type="RefSeq" id="WP_099644327.1">
    <property type="nucleotide sequence ID" value="NZ_KZ319287.1"/>
</dbReference>
<sequence>MMNLKWVSLFLLIIITSCGGSSDLVSNPPFKILNPEKQTLKANGHKILFQTSVLPRNVAFKSLYFGQRKATVLWDSENTYYADFPLFNSDGEKILSSDMSEEANNPLPVMPVEVPYELEDNEALLHYSEGEETYYTIFEVQ</sequence>